<reference evidence="5" key="1">
    <citation type="journal article" date="2016" name="Nat. Commun.">
        <title>The Gonium pectorale genome demonstrates co-option of cell cycle regulation during the evolution of multicellularity.</title>
        <authorList>
            <person name="Hanschen E.R."/>
            <person name="Marriage T.N."/>
            <person name="Ferris P.J."/>
            <person name="Hamaji T."/>
            <person name="Toyoda A."/>
            <person name="Fujiyama A."/>
            <person name="Neme R."/>
            <person name="Noguchi H."/>
            <person name="Minakuchi Y."/>
            <person name="Suzuki M."/>
            <person name="Kawai-Toyooka H."/>
            <person name="Smith D.R."/>
            <person name="Sparks H."/>
            <person name="Anderson J."/>
            <person name="Bakaric R."/>
            <person name="Luria V."/>
            <person name="Karger A."/>
            <person name="Kirschner M.W."/>
            <person name="Durand P.M."/>
            <person name="Michod R.E."/>
            <person name="Nozaki H."/>
            <person name="Olson B.J."/>
        </authorList>
    </citation>
    <scope>NUCLEOTIDE SEQUENCE [LARGE SCALE GENOMIC DNA]</scope>
    <source>
        <strain evidence="5">NIES-2863</strain>
    </source>
</reference>
<keyword evidence="2 3" id="KW-0808">Transferase</keyword>
<dbReference type="OrthoDB" id="4173905at2759"/>
<evidence type="ECO:0000256" key="2">
    <source>
        <dbReference type="ARBA" id="ARBA00022679"/>
    </source>
</evidence>
<comment type="caution">
    <text evidence="4">The sequence shown here is derived from an EMBL/GenBank/DDBJ whole genome shotgun (WGS) entry which is preliminary data.</text>
</comment>
<organism evidence="4 5">
    <name type="scientific">Gonium pectorale</name>
    <name type="common">Green alga</name>
    <dbReference type="NCBI Taxonomy" id="33097"/>
    <lineage>
        <taxon>Eukaryota</taxon>
        <taxon>Viridiplantae</taxon>
        <taxon>Chlorophyta</taxon>
        <taxon>core chlorophytes</taxon>
        <taxon>Chlorophyceae</taxon>
        <taxon>CS clade</taxon>
        <taxon>Chlamydomonadales</taxon>
        <taxon>Volvocaceae</taxon>
        <taxon>Gonium</taxon>
    </lineage>
</organism>
<dbReference type="NCBIfam" id="TIGR00055">
    <property type="entry name" value="uppS"/>
    <property type="match status" value="1"/>
</dbReference>
<dbReference type="InterPro" id="IPR001441">
    <property type="entry name" value="UPP_synth-like"/>
</dbReference>
<evidence type="ECO:0000313" key="4">
    <source>
        <dbReference type="EMBL" id="KXZ41287.1"/>
    </source>
</evidence>
<accession>A0A150FUJ7</accession>
<dbReference type="PANTHER" id="PTHR10291">
    <property type="entry name" value="DEHYDRODOLICHYL DIPHOSPHATE SYNTHASE FAMILY MEMBER"/>
    <property type="match status" value="1"/>
</dbReference>
<dbReference type="SUPFAM" id="SSF64005">
    <property type="entry name" value="Undecaprenyl diphosphate synthase"/>
    <property type="match status" value="1"/>
</dbReference>
<dbReference type="PROSITE" id="PS01066">
    <property type="entry name" value="UPP_SYNTHASE"/>
    <property type="match status" value="1"/>
</dbReference>
<proteinExistence type="inferred from homology"/>
<gene>
    <name evidence="4" type="ORF">GPECTOR_576g625</name>
</gene>
<dbReference type="GO" id="GO:0005783">
    <property type="term" value="C:endoplasmic reticulum"/>
    <property type="evidence" value="ECO:0007669"/>
    <property type="project" value="TreeGrafter"/>
</dbReference>
<keyword evidence="5" id="KW-1185">Reference proteome</keyword>
<name>A0A150FUJ7_GONPE</name>
<dbReference type="Proteomes" id="UP000075714">
    <property type="component" value="Unassembled WGS sequence"/>
</dbReference>
<sequence length="257" mass="28172">MDGNFRWGRQRGGDWRRGHQEGVQALRRVMSYCREDGVKALTVYAFSTENWGRSGEEVAFLLRLIEATLERQLPELAAQGVRLAFAGERAGLPASLRRAIERAEEATAANSSLLLCVCLSYGGRQDITRAAQELCRQVVEGSLRPEQVTEELLAAQLSTRAVRSAAGDPDLLIRTSGEQRLSNFLLWESAYTELHFTPACWPDFDRHEWDAALEHYAARQRRYGRRGGAAGGGTAAGTAGAGRLAQGRRALAAGEPA</sequence>
<dbReference type="EMBL" id="LSYV01000573">
    <property type="protein sequence ID" value="KXZ41287.1"/>
    <property type="molecule type" value="Genomic_DNA"/>
</dbReference>
<protein>
    <recommendedName>
        <fullName evidence="3">Alkyl transferase</fullName>
        <ecNumber evidence="3">2.5.1.-</ecNumber>
    </recommendedName>
</protein>
<evidence type="ECO:0000256" key="1">
    <source>
        <dbReference type="ARBA" id="ARBA00005432"/>
    </source>
</evidence>
<evidence type="ECO:0000313" key="5">
    <source>
        <dbReference type="Proteomes" id="UP000075714"/>
    </source>
</evidence>
<dbReference type="InterPro" id="IPR036424">
    <property type="entry name" value="UPP_synth-like_sf"/>
</dbReference>
<dbReference type="CDD" id="cd00475">
    <property type="entry name" value="Cis_IPPS"/>
    <property type="match status" value="1"/>
</dbReference>
<dbReference type="EC" id="2.5.1.-" evidence="3"/>
<dbReference type="STRING" id="33097.A0A150FUJ7"/>
<dbReference type="GO" id="GO:0016094">
    <property type="term" value="P:polyprenol biosynthetic process"/>
    <property type="evidence" value="ECO:0007669"/>
    <property type="project" value="TreeGrafter"/>
</dbReference>
<dbReference type="Gene3D" id="3.40.1180.10">
    <property type="entry name" value="Decaprenyl diphosphate synthase-like"/>
    <property type="match status" value="1"/>
</dbReference>
<dbReference type="Pfam" id="PF01255">
    <property type="entry name" value="Prenyltransf"/>
    <property type="match status" value="1"/>
</dbReference>
<evidence type="ECO:0000256" key="3">
    <source>
        <dbReference type="RuleBase" id="RU363018"/>
    </source>
</evidence>
<dbReference type="PANTHER" id="PTHR10291:SF43">
    <property type="entry name" value="DEHYDRODOLICHYL DIPHOSPHATE SYNTHASE COMPLEX SUBUNIT DHDDS"/>
    <property type="match status" value="1"/>
</dbReference>
<dbReference type="HAMAP" id="MF_01139">
    <property type="entry name" value="ISPT"/>
    <property type="match status" value="1"/>
</dbReference>
<dbReference type="InterPro" id="IPR018520">
    <property type="entry name" value="UPP_synth-like_CS"/>
</dbReference>
<comment type="similarity">
    <text evidence="1 3">Belongs to the UPP synthase family.</text>
</comment>
<dbReference type="GO" id="GO:0045547">
    <property type="term" value="F:ditrans,polycis-polyprenyl diphosphate synthase [(2E,6E)-farnesyl diphosphate specific] activity"/>
    <property type="evidence" value="ECO:0007669"/>
    <property type="project" value="TreeGrafter"/>
</dbReference>
<dbReference type="AlphaFoldDB" id="A0A150FUJ7"/>